<gene>
    <name evidence="2" type="ORF">Arub01_41270</name>
</gene>
<dbReference type="Pfam" id="PF01381">
    <property type="entry name" value="HTH_3"/>
    <property type="match status" value="1"/>
</dbReference>
<evidence type="ECO:0000259" key="1">
    <source>
        <dbReference type="PROSITE" id="PS50943"/>
    </source>
</evidence>
<evidence type="ECO:0000313" key="2">
    <source>
        <dbReference type="EMBL" id="GLW65883.1"/>
    </source>
</evidence>
<sequence length="422" mass="46078">MLMGQTGRSLPPEFWSAPAVAAALSCCDMPTLLDEIRRAHGWAQTDLAAALGYSQSWVSKVLRGVQPLTVDQIREISHKLGIPVHLLRFGTPEGESTTKRRDFGKTIALAMLPVPARCEVDESTASTLTAITGSQRRLDAGTPARDLVRSVTGHVEMANRLYARSERSPFASGIAAAVSEAAGFAAWLHADMHDIGTARTYYRHAIDRARRAQHDLLAAYMLGSLAAFEIDAGDPVLGLALLNEAREQMGPKQHPTPRAWLASIEALAHSARRNEDEATRALLVAEQAVEEAAQSPPPWPWVFPFDQAKFAGYRALVAVRLSQPGPALAAFAESLTSAQPAPKQRAVIMLEVATAVRQGGQRRHDDAQVDEAFRLADEALGTGVTYASERVIQRARRFRREYSGPITPKVREFDRRLRATLA</sequence>
<proteinExistence type="predicted"/>
<accession>A0A9W6UX98</accession>
<evidence type="ECO:0000313" key="3">
    <source>
        <dbReference type="Proteomes" id="UP001165124"/>
    </source>
</evidence>
<dbReference type="SUPFAM" id="SSF47413">
    <property type="entry name" value="lambda repressor-like DNA-binding domains"/>
    <property type="match status" value="1"/>
</dbReference>
<dbReference type="PROSITE" id="PS50943">
    <property type="entry name" value="HTH_CROC1"/>
    <property type="match status" value="1"/>
</dbReference>
<dbReference type="Gene3D" id="1.10.260.40">
    <property type="entry name" value="lambda repressor-like DNA-binding domains"/>
    <property type="match status" value="1"/>
</dbReference>
<dbReference type="CDD" id="cd00093">
    <property type="entry name" value="HTH_XRE"/>
    <property type="match status" value="1"/>
</dbReference>
<name>A0A9W6UX98_9ACTN</name>
<organism evidence="2 3">
    <name type="scientific">Actinomadura rubrobrunea</name>
    <dbReference type="NCBI Taxonomy" id="115335"/>
    <lineage>
        <taxon>Bacteria</taxon>
        <taxon>Bacillati</taxon>
        <taxon>Actinomycetota</taxon>
        <taxon>Actinomycetes</taxon>
        <taxon>Streptosporangiales</taxon>
        <taxon>Thermomonosporaceae</taxon>
        <taxon>Actinomadura</taxon>
    </lineage>
</organism>
<comment type="caution">
    <text evidence="2">The sequence shown here is derived from an EMBL/GenBank/DDBJ whole genome shotgun (WGS) entry which is preliminary data.</text>
</comment>
<dbReference type="AlphaFoldDB" id="A0A9W6UX98"/>
<dbReference type="Proteomes" id="UP001165124">
    <property type="component" value="Unassembled WGS sequence"/>
</dbReference>
<feature type="domain" description="HTH cro/C1-type" evidence="1">
    <location>
        <begin position="33"/>
        <end position="87"/>
    </location>
</feature>
<protein>
    <recommendedName>
        <fullName evidence="1">HTH cro/C1-type domain-containing protein</fullName>
    </recommendedName>
</protein>
<dbReference type="InterPro" id="IPR001387">
    <property type="entry name" value="Cro/C1-type_HTH"/>
</dbReference>
<dbReference type="EMBL" id="BSRZ01000011">
    <property type="protein sequence ID" value="GLW65883.1"/>
    <property type="molecule type" value="Genomic_DNA"/>
</dbReference>
<keyword evidence="3" id="KW-1185">Reference proteome</keyword>
<dbReference type="InterPro" id="IPR010982">
    <property type="entry name" value="Lambda_DNA-bd_dom_sf"/>
</dbReference>
<reference evidence="2" key="1">
    <citation type="submission" date="2023-02" db="EMBL/GenBank/DDBJ databases">
        <title>Actinomadura rubrobrunea NBRC 14622.</title>
        <authorList>
            <person name="Ichikawa N."/>
            <person name="Sato H."/>
            <person name="Tonouchi N."/>
        </authorList>
    </citation>
    <scope>NUCLEOTIDE SEQUENCE</scope>
    <source>
        <strain evidence="2">NBRC 14622</strain>
    </source>
</reference>
<dbReference type="SMART" id="SM00530">
    <property type="entry name" value="HTH_XRE"/>
    <property type="match status" value="1"/>
</dbReference>
<dbReference type="GO" id="GO:0003677">
    <property type="term" value="F:DNA binding"/>
    <property type="evidence" value="ECO:0007669"/>
    <property type="project" value="InterPro"/>
</dbReference>